<dbReference type="UniPathway" id="UPA00074">
    <property type="reaction ID" value="UER00942"/>
</dbReference>
<comment type="function">
    <text evidence="5">Catalyzes the ATP-dependent conversion of 5-aminoimidazole ribonucleotide (AIR) and HCO(3)- to N5-carboxyaminoimidazole ribonucleotide (N5-CAIR).</text>
</comment>
<dbReference type="GO" id="GO:0006189">
    <property type="term" value="P:'de novo' IMP biosynthetic process"/>
    <property type="evidence" value="ECO:0007669"/>
    <property type="project" value="UniProtKB-UniRule"/>
</dbReference>
<dbReference type="Pfam" id="PF02222">
    <property type="entry name" value="ATP-grasp"/>
    <property type="match status" value="1"/>
</dbReference>
<dbReference type="PANTHER" id="PTHR11609">
    <property type="entry name" value="PURINE BIOSYNTHESIS PROTEIN 6/7, PUR6/7"/>
    <property type="match status" value="1"/>
</dbReference>
<dbReference type="NCBIfam" id="NF004679">
    <property type="entry name" value="PRK06019.1-5"/>
    <property type="match status" value="1"/>
</dbReference>
<protein>
    <recommendedName>
        <fullName evidence="4 5">N5-carboxyaminoimidazole ribonucleotide synthase</fullName>
        <shortName evidence="4 5">N5-CAIR synthase</shortName>
        <ecNumber evidence="4 5">6.3.4.18</ecNumber>
    </recommendedName>
    <alternativeName>
        <fullName evidence="4 5">5-(carboxyamino)imidazole ribonucleotide synthetase</fullName>
    </alternativeName>
</protein>
<reference evidence="7 8" key="1">
    <citation type="submission" date="2019-09" db="EMBL/GenBank/DDBJ databases">
        <authorList>
            <person name="Cremers G."/>
        </authorList>
    </citation>
    <scope>NUCLEOTIDE SEQUENCE [LARGE SCALE GENOMIC DNA]</scope>
    <source>
        <strain evidence="7">4A</strain>
    </source>
</reference>
<organism evidence="7 8">
    <name type="scientific">Methylacidimicrobium tartarophylax</name>
    <dbReference type="NCBI Taxonomy" id="1041768"/>
    <lineage>
        <taxon>Bacteria</taxon>
        <taxon>Pseudomonadati</taxon>
        <taxon>Verrucomicrobiota</taxon>
        <taxon>Methylacidimicrobium</taxon>
    </lineage>
</organism>
<feature type="binding site" evidence="4">
    <location>
        <begin position="161"/>
        <end position="164"/>
    </location>
    <ligand>
        <name>ATP</name>
        <dbReference type="ChEBI" id="CHEBI:30616"/>
    </ligand>
</feature>
<dbReference type="InterPro" id="IPR011761">
    <property type="entry name" value="ATP-grasp"/>
</dbReference>
<dbReference type="InterPro" id="IPR011054">
    <property type="entry name" value="Rudment_hybrid_motif"/>
</dbReference>
<dbReference type="InterPro" id="IPR003135">
    <property type="entry name" value="ATP-grasp_carboxylate-amine"/>
</dbReference>
<keyword evidence="1 4" id="KW-0547">Nucleotide-binding</keyword>
<feature type="domain" description="ATP-grasp" evidence="6">
    <location>
        <begin position="90"/>
        <end position="276"/>
    </location>
</feature>
<keyword evidence="2 4" id="KW-0658">Purine biosynthesis</keyword>
<dbReference type="InterPro" id="IPR005875">
    <property type="entry name" value="PurK"/>
</dbReference>
<dbReference type="NCBIfam" id="TIGR01161">
    <property type="entry name" value="purK"/>
    <property type="match status" value="1"/>
</dbReference>
<dbReference type="EC" id="6.3.4.18" evidence="4 5"/>
<dbReference type="Pfam" id="PF17769">
    <property type="entry name" value="PurK_C"/>
    <property type="match status" value="1"/>
</dbReference>
<feature type="binding site" evidence="4">
    <location>
        <position position="86"/>
    </location>
    <ligand>
        <name>ATP</name>
        <dbReference type="ChEBI" id="CHEBI:30616"/>
    </ligand>
</feature>
<dbReference type="AlphaFoldDB" id="A0A5E6M9N0"/>
<dbReference type="EMBL" id="CABFVA020000065">
    <property type="protein sequence ID" value="VVM06262.1"/>
    <property type="molecule type" value="Genomic_DNA"/>
</dbReference>
<evidence type="ECO:0000313" key="8">
    <source>
        <dbReference type="Proteomes" id="UP000334923"/>
    </source>
</evidence>
<dbReference type="SUPFAM" id="SSF56059">
    <property type="entry name" value="Glutathione synthetase ATP-binding domain-like"/>
    <property type="match status" value="1"/>
</dbReference>
<dbReference type="SUPFAM" id="SSF51246">
    <property type="entry name" value="Rudiment single hybrid motif"/>
    <property type="match status" value="1"/>
</dbReference>
<keyword evidence="4 5" id="KW-0436">Ligase</keyword>
<dbReference type="Gene3D" id="3.30.470.20">
    <property type="entry name" value="ATP-grasp fold, B domain"/>
    <property type="match status" value="1"/>
</dbReference>
<evidence type="ECO:0000256" key="5">
    <source>
        <dbReference type="RuleBase" id="RU361200"/>
    </source>
</evidence>
<evidence type="ECO:0000256" key="1">
    <source>
        <dbReference type="ARBA" id="ARBA00022741"/>
    </source>
</evidence>
<evidence type="ECO:0000256" key="4">
    <source>
        <dbReference type="HAMAP-Rule" id="MF_01928"/>
    </source>
</evidence>
<dbReference type="GO" id="GO:0034028">
    <property type="term" value="F:5-(carboxyamino)imidazole ribonucleotide synthase activity"/>
    <property type="evidence" value="ECO:0007669"/>
    <property type="project" value="UniProtKB-UniRule"/>
</dbReference>
<comment type="pathway">
    <text evidence="4 5">Purine metabolism; IMP biosynthesis via de novo pathway; 5-amino-1-(5-phospho-D-ribosyl)imidazole-4-carboxylate from 5-amino-1-(5-phospho-D-ribosyl)imidazole (N5-CAIR route): step 1/2.</text>
</comment>
<dbReference type="HAMAP" id="MF_01928">
    <property type="entry name" value="PurK"/>
    <property type="match status" value="1"/>
</dbReference>
<dbReference type="Pfam" id="PF22660">
    <property type="entry name" value="RS_preATP-grasp-like"/>
    <property type="match status" value="1"/>
</dbReference>
<feature type="binding site" evidence="4">
    <location>
        <position position="192"/>
    </location>
    <ligand>
        <name>ATP</name>
        <dbReference type="ChEBI" id="CHEBI:30616"/>
    </ligand>
</feature>
<evidence type="ECO:0000259" key="6">
    <source>
        <dbReference type="PROSITE" id="PS50975"/>
    </source>
</evidence>
<comment type="function">
    <text evidence="4">Catalyzes the ATP-dependent conversion of 5-aminoimidazole ribonucleotide (AIR) and HCO(3)(-) to N5-carboxyaminoimidazole ribonucleotide (N5-CAIR).</text>
</comment>
<dbReference type="InterPro" id="IPR016185">
    <property type="entry name" value="PreATP-grasp_dom_sf"/>
</dbReference>
<feature type="binding site" evidence="4">
    <location>
        <begin position="246"/>
        <end position="247"/>
    </location>
    <ligand>
        <name>ATP</name>
        <dbReference type="ChEBI" id="CHEBI:30616"/>
    </ligand>
</feature>
<dbReference type="Gene3D" id="3.30.1490.20">
    <property type="entry name" value="ATP-grasp fold, A domain"/>
    <property type="match status" value="1"/>
</dbReference>
<dbReference type="NCBIfam" id="NF004676">
    <property type="entry name" value="PRK06019.1-2"/>
    <property type="match status" value="1"/>
</dbReference>
<dbReference type="PANTHER" id="PTHR11609:SF5">
    <property type="entry name" value="PHOSPHORIBOSYLAMINOIMIDAZOLE CARBOXYLASE"/>
    <property type="match status" value="1"/>
</dbReference>
<dbReference type="GO" id="GO:0046872">
    <property type="term" value="F:metal ion binding"/>
    <property type="evidence" value="ECO:0007669"/>
    <property type="project" value="InterPro"/>
</dbReference>
<comment type="catalytic activity">
    <reaction evidence="4 5">
        <text>5-amino-1-(5-phospho-beta-D-ribosyl)imidazole + hydrogencarbonate + ATP = 5-carboxyamino-1-(5-phospho-D-ribosyl)imidazole + ADP + phosphate + 2 H(+)</text>
        <dbReference type="Rhea" id="RHEA:19317"/>
        <dbReference type="ChEBI" id="CHEBI:15378"/>
        <dbReference type="ChEBI" id="CHEBI:17544"/>
        <dbReference type="ChEBI" id="CHEBI:30616"/>
        <dbReference type="ChEBI" id="CHEBI:43474"/>
        <dbReference type="ChEBI" id="CHEBI:58730"/>
        <dbReference type="ChEBI" id="CHEBI:137981"/>
        <dbReference type="ChEBI" id="CHEBI:456216"/>
        <dbReference type="EC" id="6.3.4.18"/>
    </reaction>
</comment>
<dbReference type="SUPFAM" id="SSF52440">
    <property type="entry name" value="PreATP-grasp domain"/>
    <property type="match status" value="1"/>
</dbReference>
<comment type="similarity">
    <text evidence="4 5">Belongs to the PurK/PurT family.</text>
</comment>
<dbReference type="Gene3D" id="3.40.50.20">
    <property type="match status" value="1"/>
</dbReference>
<dbReference type="InterPro" id="IPR040686">
    <property type="entry name" value="PurK_C"/>
</dbReference>
<dbReference type="GO" id="GO:0005524">
    <property type="term" value="F:ATP binding"/>
    <property type="evidence" value="ECO:0007669"/>
    <property type="project" value="UniProtKB-UniRule"/>
</dbReference>
<keyword evidence="8" id="KW-1185">Reference proteome</keyword>
<dbReference type="GO" id="GO:0005829">
    <property type="term" value="C:cytosol"/>
    <property type="evidence" value="ECO:0007669"/>
    <property type="project" value="TreeGrafter"/>
</dbReference>
<evidence type="ECO:0000256" key="3">
    <source>
        <dbReference type="ARBA" id="ARBA00022840"/>
    </source>
</evidence>
<dbReference type="InterPro" id="IPR013815">
    <property type="entry name" value="ATP_grasp_subdomain_1"/>
</dbReference>
<feature type="binding site" evidence="4">
    <location>
        <position position="169"/>
    </location>
    <ligand>
        <name>ATP</name>
        <dbReference type="ChEBI" id="CHEBI:30616"/>
    </ligand>
</feature>
<dbReference type="PROSITE" id="PS50975">
    <property type="entry name" value="ATP_GRASP"/>
    <property type="match status" value="1"/>
</dbReference>
<keyword evidence="3 4" id="KW-0067">ATP-binding</keyword>
<gene>
    <name evidence="4 5 7" type="primary">purK</name>
    <name evidence="7" type="ORF">MAMT_01086</name>
</gene>
<dbReference type="InterPro" id="IPR054350">
    <property type="entry name" value="PurT/PurK_preATP-grasp"/>
</dbReference>
<proteinExistence type="inferred from homology"/>
<comment type="subunit">
    <text evidence="4 5">Homodimer.</text>
</comment>
<feature type="binding site" evidence="4">
    <location>
        <begin position="131"/>
        <end position="137"/>
    </location>
    <ligand>
        <name>ATP</name>
        <dbReference type="ChEBI" id="CHEBI:30616"/>
    </ligand>
</feature>
<evidence type="ECO:0000313" key="7">
    <source>
        <dbReference type="EMBL" id="VVM06262.1"/>
    </source>
</evidence>
<accession>A0A5E6M9N0</accession>
<sequence>MLAGEARRMGYRVVVFDPDRESPAAALADRHWCADFSDPKALAEFADAADVITYEFENIPAESLAFLDSKISVSPSPEILRICQDRIREKAFLVQQHCPVAAFYPIERAGDLKKALQIVGTPALLKTAQLGYDGKGQAEVAAPSDLEIAWRQLGEVPAILEEKVSLEAELSAIVGRSATGAVTVFPIPRNFHRKGIFDYSLVPSGLDGKLERAAGEIAGKIASALGLVGVLAVEFFLAVGERLLVNELAPRPHNSGHFTLDACITSQFEQQLRAIAGLPLGDVSSRGPLLLRNILGESWVRGEPDWASLLSLPGLRLHLYGKKRPLAKRKMGHYSVIASSMAEAREIDARAQAILRLDQDM</sequence>
<feature type="binding site" evidence="4">
    <location>
        <position position="126"/>
    </location>
    <ligand>
        <name>ATP</name>
        <dbReference type="ChEBI" id="CHEBI:30616"/>
    </ligand>
</feature>
<dbReference type="GO" id="GO:0004638">
    <property type="term" value="F:phosphoribosylaminoimidazole carboxylase activity"/>
    <property type="evidence" value="ECO:0007669"/>
    <property type="project" value="InterPro"/>
</dbReference>
<evidence type="ECO:0000256" key="2">
    <source>
        <dbReference type="ARBA" id="ARBA00022755"/>
    </source>
</evidence>
<dbReference type="Proteomes" id="UP000334923">
    <property type="component" value="Unassembled WGS sequence"/>
</dbReference>
<name>A0A5E6M9N0_9BACT</name>